<dbReference type="Gene3D" id="3.30.70.270">
    <property type="match status" value="1"/>
</dbReference>
<dbReference type="PANTHER" id="PTHR44757:SF2">
    <property type="entry name" value="BIOFILM ARCHITECTURE MAINTENANCE PROTEIN MBAA"/>
    <property type="match status" value="1"/>
</dbReference>
<organism evidence="3 4">
    <name type="scientific">Microbacterium natoriense</name>
    <dbReference type="NCBI Taxonomy" id="284570"/>
    <lineage>
        <taxon>Bacteria</taxon>
        <taxon>Bacillati</taxon>
        <taxon>Actinomycetota</taxon>
        <taxon>Actinomycetes</taxon>
        <taxon>Micrococcales</taxon>
        <taxon>Microbacteriaceae</taxon>
        <taxon>Microbacterium</taxon>
    </lineage>
</organism>
<dbReference type="PANTHER" id="PTHR44757">
    <property type="entry name" value="DIGUANYLATE CYCLASE DGCP"/>
    <property type="match status" value="1"/>
</dbReference>
<name>A0AAW8EY52_9MICO</name>
<feature type="domain" description="PAS" evidence="1">
    <location>
        <begin position="10"/>
        <end position="74"/>
    </location>
</feature>
<protein>
    <submittedName>
        <fullName evidence="3">Diguanylate cyclase (GGDEF)-like protein/PAS domain S-box-containing protein</fullName>
    </submittedName>
</protein>
<dbReference type="SUPFAM" id="SSF55073">
    <property type="entry name" value="Nucleotide cyclase"/>
    <property type="match status" value="1"/>
</dbReference>
<dbReference type="InterPro" id="IPR029016">
    <property type="entry name" value="GAF-like_dom_sf"/>
</dbReference>
<dbReference type="CDD" id="cd01949">
    <property type="entry name" value="GGDEF"/>
    <property type="match status" value="1"/>
</dbReference>
<dbReference type="Proteomes" id="UP001244427">
    <property type="component" value="Unassembled WGS sequence"/>
</dbReference>
<dbReference type="Pfam" id="PF08448">
    <property type="entry name" value="PAS_4"/>
    <property type="match status" value="1"/>
</dbReference>
<dbReference type="InterPro" id="IPR043128">
    <property type="entry name" value="Rev_trsase/Diguanyl_cyclase"/>
</dbReference>
<dbReference type="Gene3D" id="3.30.450.40">
    <property type="match status" value="1"/>
</dbReference>
<dbReference type="SUPFAM" id="SSF55785">
    <property type="entry name" value="PYP-like sensor domain (PAS domain)"/>
    <property type="match status" value="1"/>
</dbReference>
<reference evidence="3 4" key="1">
    <citation type="submission" date="2023-07" db="EMBL/GenBank/DDBJ databases">
        <title>Comparative genomics of wheat-associated soil bacteria to identify genetic determinants of phenazine resistance.</title>
        <authorList>
            <person name="Mouncey N."/>
        </authorList>
    </citation>
    <scope>NUCLEOTIDE SEQUENCE [LARGE SCALE GENOMIC DNA]</scope>
    <source>
        <strain evidence="3 4">W4I9-1</strain>
    </source>
</reference>
<dbReference type="SMART" id="SM00267">
    <property type="entry name" value="GGDEF"/>
    <property type="match status" value="1"/>
</dbReference>
<dbReference type="SUPFAM" id="SSF55781">
    <property type="entry name" value="GAF domain-like"/>
    <property type="match status" value="1"/>
</dbReference>
<proteinExistence type="predicted"/>
<evidence type="ECO:0000313" key="3">
    <source>
        <dbReference type="EMBL" id="MDQ0648258.1"/>
    </source>
</evidence>
<keyword evidence="4" id="KW-1185">Reference proteome</keyword>
<dbReference type="CDD" id="cd00130">
    <property type="entry name" value="PAS"/>
    <property type="match status" value="1"/>
</dbReference>
<dbReference type="NCBIfam" id="TIGR00229">
    <property type="entry name" value="sensory_box"/>
    <property type="match status" value="1"/>
</dbReference>
<comment type="caution">
    <text evidence="3">The sequence shown here is derived from an EMBL/GenBank/DDBJ whole genome shotgun (WGS) entry which is preliminary data.</text>
</comment>
<dbReference type="Pfam" id="PF00990">
    <property type="entry name" value="GGDEF"/>
    <property type="match status" value="1"/>
</dbReference>
<dbReference type="RefSeq" id="WP_292908772.1">
    <property type="nucleotide sequence ID" value="NZ_JAUSXV010000001.1"/>
</dbReference>
<dbReference type="PROSITE" id="PS50112">
    <property type="entry name" value="PAS"/>
    <property type="match status" value="1"/>
</dbReference>
<dbReference type="NCBIfam" id="TIGR00254">
    <property type="entry name" value="GGDEF"/>
    <property type="match status" value="1"/>
</dbReference>
<dbReference type="InterPro" id="IPR029787">
    <property type="entry name" value="Nucleotide_cyclase"/>
</dbReference>
<dbReference type="InterPro" id="IPR013656">
    <property type="entry name" value="PAS_4"/>
</dbReference>
<dbReference type="InterPro" id="IPR035965">
    <property type="entry name" value="PAS-like_dom_sf"/>
</dbReference>
<feature type="domain" description="GGDEF" evidence="2">
    <location>
        <begin position="325"/>
        <end position="463"/>
    </location>
</feature>
<sequence>MTGGESAADLVDAAPAAILAVDMTGVVLVHNRKTLDWLGAGEDSLVGRNLTEWMPPAARMLYETQVVPRLVEKGRVRELVLEIRRPDGSRHPLLVNADRRVDDAGSARIVIVAMDAIGRSAFERELVETRRTADAAHRELALLQDATGRLAVARGLEDLGRVLIDAAGQATQSAWTVVRLADHGGGVSTWGDPPFGVDQDEGLRAGSDQVICHDPDDIVRTLPGSAHALNRAGVESLILTPVVRQDGRVIGEICCWFRRPRTLGPDEAGTLVALARQAERVVEHLRLQDRLRHDASHDGLTGLFNRAGLSARLTELLTTADLSERSSAVIFLDLDGFKAINDLRGHSAGDEVLRTVAERLVRVCRSGDAIGRLGGDEFVIVVDHVDRDDASGLAGRVRDAVSAPLAGAAEGMPLSASVGVISWTGADDPRPSADELISAADEEMYTAKRLLSGGVRSRTWLHR</sequence>
<dbReference type="InterPro" id="IPR000160">
    <property type="entry name" value="GGDEF_dom"/>
</dbReference>
<dbReference type="SMART" id="SM00091">
    <property type="entry name" value="PAS"/>
    <property type="match status" value="1"/>
</dbReference>
<dbReference type="InterPro" id="IPR000014">
    <property type="entry name" value="PAS"/>
</dbReference>
<evidence type="ECO:0000313" key="4">
    <source>
        <dbReference type="Proteomes" id="UP001244427"/>
    </source>
</evidence>
<dbReference type="EMBL" id="JAUSXV010000001">
    <property type="protein sequence ID" value="MDQ0648258.1"/>
    <property type="molecule type" value="Genomic_DNA"/>
</dbReference>
<gene>
    <name evidence="3" type="ORF">QFZ53_002454</name>
</gene>
<dbReference type="InterPro" id="IPR052155">
    <property type="entry name" value="Biofilm_reg_signaling"/>
</dbReference>
<dbReference type="Gene3D" id="3.30.450.20">
    <property type="entry name" value="PAS domain"/>
    <property type="match status" value="1"/>
</dbReference>
<evidence type="ECO:0000259" key="2">
    <source>
        <dbReference type="PROSITE" id="PS50887"/>
    </source>
</evidence>
<evidence type="ECO:0000259" key="1">
    <source>
        <dbReference type="PROSITE" id="PS50112"/>
    </source>
</evidence>
<dbReference type="AlphaFoldDB" id="A0AAW8EY52"/>
<dbReference type="PROSITE" id="PS50887">
    <property type="entry name" value="GGDEF"/>
    <property type="match status" value="1"/>
</dbReference>
<accession>A0AAW8EY52</accession>